<evidence type="ECO:0000256" key="1">
    <source>
        <dbReference type="ARBA" id="ARBA00022741"/>
    </source>
</evidence>
<evidence type="ECO:0000313" key="8">
    <source>
        <dbReference type="Proteomes" id="UP000036923"/>
    </source>
</evidence>
<feature type="domain" description="Helicase ATP-binding" evidence="5">
    <location>
        <begin position="1"/>
        <end position="96"/>
    </location>
</feature>
<evidence type="ECO:0000256" key="2">
    <source>
        <dbReference type="ARBA" id="ARBA00022801"/>
    </source>
</evidence>
<dbReference type="Pfam" id="PF00271">
    <property type="entry name" value="Helicase_C"/>
    <property type="match status" value="1"/>
</dbReference>
<dbReference type="InterPro" id="IPR027417">
    <property type="entry name" value="P-loop_NTPase"/>
</dbReference>
<keyword evidence="2" id="KW-0378">Hydrolase</keyword>
<keyword evidence="3 7" id="KW-0347">Helicase</keyword>
<comment type="caution">
    <text evidence="7">The sequence shown here is derived from an EMBL/GenBank/DDBJ whole genome shotgun (WGS) entry which is preliminary data.</text>
</comment>
<gene>
    <name evidence="7" type="ORF">Bccel_2812</name>
</gene>
<keyword evidence="4" id="KW-0067">ATP-binding</keyword>
<dbReference type="Pfam" id="PF00270">
    <property type="entry name" value="DEAD"/>
    <property type="match status" value="1"/>
</dbReference>
<dbReference type="PROSITE" id="PS51192">
    <property type="entry name" value="HELICASE_ATP_BIND_1"/>
    <property type="match status" value="1"/>
</dbReference>
<dbReference type="GO" id="GO:0009409">
    <property type="term" value="P:response to cold"/>
    <property type="evidence" value="ECO:0007669"/>
    <property type="project" value="TreeGrafter"/>
</dbReference>
<evidence type="ECO:0000256" key="4">
    <source>
        <dbReference type="ARBA" id="ARBA00022840"/>
    </source>
</evidence>
<dbReference type="PANTHER" id="PTHR47963:SF7">
    <property type="entry name" value="ATP-DEPENDENT RNA HELICASE YFML-RELATED"/>
    <property type="match status" value="1"/>
</dbReference>
<proteinExistence type="predicted"/>
<dbReference type="GO" id="GO:0033592">
    <property type="term" value="F:RNA strand annealing activity"/>
    <property type="evidence" value="ECO:0007669"/>
    <property type="project" value="TreeGrafter"/>
</dbReference>
<dbReference type="AlphaFoldDB" id="A0A0L6JNX5"/>
<name>A0A0L6JNX5_9FIRM</name>
<dbReference type="GO" id="GO:0003724">
    <property type="term" value="F:RNA helicase activity"/>
    <property type="evidence" value="ECO:0007669"/>
    <property type="project" value="TreeGrafter"/>
</dbReference>
<dbReference type="Proteomes" id="UP000036923">
    <property type="component" value="Unassembled WGS sequence"/>
</dbReference>
<dbReference type="InterPro" id="IPR000629">
    <property type="entry name" value="RNA-helicase_DEAD-box_CS"/>
</dbReference>
<dbReference type="PROSITE" id="PS51194">
    <property type="entry name" value="HELICASE_CTER"/>
    <property type="match status" value="1"/>
</dbReference>
<dbReference type="InterPro" id="IPR014001">
    <property type="entry name" value="Helicase_ATP-bd"/>
</dbReference>
<dbReference type="STRING" id="398512.Bccel_2812"/>
<evidence type="ECO:0000259" key="5">
    <source>
        <dbReference type="PROSITE" id="PS51192"/>
    </source>
</evidence>
<dbReference type="GO" id="GO:0005829">
    <property type="term" value="C:cytosol"/>
    <property type="evidence" value="ECO:0007669"/>
    <property type="project" value="TreeGrafter"/>
</dbReference>
<reference evidence="8" key="1">
    <citation type="submission" date="2015-07" db="EMBL/GenBank/DDBJ databases">
        <title>Near-Complete Genome Sequence of the Cellulolytic Bacterium Bacteroides (Pseudobacteroides) cellulosolvens ATCC 35603.</title>
        <authorList>
            <person name="Dassa B."/>
            <person name="Utturkar S.M."/>
            <person name="Klingeman D.M."/>
            <person name="Hurt R.A."/>
            <person name="Keller M."/>
            <person name="Xu J."/>
            <person name="Reddy Y.H.K."/>
            <person name="Borovok I."/>
            <person name="Grinberg I.R."/>
            <person name="Lamed R."/>
            <person name="Zhivin O."/>
            <person name="Bayer E.A."/>
            <person name="Brown S.D."/>
        </authorList>
    </citation>
    <scope>NUCLEOTIDE SEQUENCE [LARGE SCALE GENOMIC DNA]</scope>
    <source>
        <strain evidence="8">DSM 2933</strain>
    </source>
</reference>
<organism evidence="7 8">
    <name type="scientific">Pseudobacteroides cellulosolvens ATCC 35603 = DSM 2933</name>
    <dbReference type="NCBI Taxonomy" id="398512"/>
    <lineage>
        <taxon>Bacteria</taxon>
        <taxon>Bacillati</taxon>
        <taxon>Bacillota</taxon>
        <taxon>Clostridia</taxon>
        <taxon>Eubacteriales</taxon>
        <taxon>Oscillospiraceae</taxon>
        <taxon>Pseudobacteroides</taxon>
    </lineage>
</organism>
<dbReference type="PROSITE" id="PS00039">
    <property type="entry name" value="DEAD_ATP_HELICASE"/>
    <property type="match status" value="1"/>
</dbReference>
<dbReference type="InterPro" id="IPR050547">
    <property type="entry name" value="DEAD_box_RNA_helicases"/>
</dbReference>
<dbReference type="SMART" id="SM00490">
    <property type="entry name" value="HELICc"/>
    <property type="match status" value="1"/>
</dbReference>
<evidence type="ECO:0000313" key="7">
    <source>
        <dbReference type="EMBL" id="KNY27541.1"/>
    </source>
</evidence>
<accession>A0A0L6JNX5</accession>
<dbReference type="PANTHER" id="PTHR47963">
    <property type="entry name" value="DEAD-BOX ATP-DEPENDENT RNA HELICASE 47, MITOCHONDRIAL"/>
    <property type="match status" value="1"/>
</dbReference>
<dbReference type="InterPro" id="IPR001650">
    <property type="entry name" value="Helicase_C-like"/>
</dbReference>
<keyword evidence="1" id="KW-0547">Nucleotide-binding</keyword>
<dbReference type="CDD" id="cd18787">
    <property type="entry name" value="SF2_C_DEAD"/>
    <property type="match status" value="1"/>
</dbReference>
<evidence type="ECO:0000256" key="3">
    <source>
        <dbReference type="ARBA" id="ARBA00022806"/>
    </source>
</evidence>
<dbReference type="eggNOG" id="COG0513">
    <property type="taxonomic scope" value="Bacteria"/>
</dbReference>
<dbReference type="PATRIC" id="fig|398512.5.peg.2945"/>
<dbReference type="EMBL" id="LGTC01000001">
    <property type="protein sequence ID" value="KNY27541.1"/>
    <property type="molecule type" value="Genomic_DNA"/>
</dbReference>
<dbReference type="RefSeq" id="WP_338053607.1">
    <property type="nucleotide sequence ID" value="NZ_LGTC01000001.1"/>
</dbReference>
<sequence>MNIDRQITKLKEKPQIIVGSAGRILELIRKKKITAHTVKSIIIDEADRLMLENTCEDVKAIIKTTLKERQILMFSATISVQTVKKAEEIMKEPIYIEIEEVIAVPETIEHIYFVAEERDKIDTLRKLLRTINPERAIIFAGKSDEIEIILSKLLYHKFSVHAIHGANIKLDRKKALDDFKSGKVPILLASDIAARGLDISGITHVFNLNVPEDPKAYVHRVGRTGRAGNSGMAVSIVSPKEVATIKIYRNTLKINISEKTLYEGKIVEPGKRRSFKRVSKK</sequence>
<dbReference type="SUPFAM" id="SSF52540">
    <property type="entry name" value="P-loop containing nucleoside triphosphate hydrolases"/>
    <property type="match status" value="1"/>
</dbReference>
<dbReference type="Gene3D" id="3.40.50.300">
    <property type="entry name" value="P-loop containing nucleotide triphosphate hydrolases"/>
    <property type="match status" value="2"/>
</dbReference>
<dbReference type="GO" id="GO:0005524">
    <property type="term" value="F:ATP binding"/>
    <property type="evidence" value="ECO:0007669"/>
    <property type="project" value="UniProtKB-KW"/>
</dbReference>
<protein>
    <submittedName>
        <fullName evidence="7">Helicase domain-containing protein</fullName>
    </submittedName>
</protein>
<feature type="domain" description="Helicase C-terminal" evidence="6">
    <location>
        <begin position="123"/>
        <end position="267"/>
    </location>
</feature>
<dbReference type="GO" id="GO:0016787">
    <property type="term" value="F:hydrolase activity"/>
    <property type="evidence" value="ECO:0007669"/>
    <property type="project" value="UniProtKB-KW"/>
</dbReference>
<dbReference type="InterPro" id="IPR011545">
    <property type="entry name" value="DEAD/DEAH_box_helicase_dom"/>
</dbReference>
<dbReference type="GO" id="GO:0005840">
    <property type="term" value="C:ribosome"/>
    <property type="evidence" value="ECO:0007669"/>
    <property type="project" value="TreeGrafter"/>
</dbReference>
<evidence type="ECO:0000259" key="6">
    <source>
        <dbReference type="PROSITE" id="PS51194"/>
    </source>
</evidence>
<keyword evidence="8" id="KW-1185">Reference proteome</keyword>